<dbReference type="InterPro" id="IPR012677">
    <property type="entry name" value="Nucleotide-bd_a/b_plait_sf"/>
</dbReference>
<evidence type="ECO:0000259" key="1">
    <source>
        <dbReference type="Pfam" id="PF00076"/>
    </source>
</evidence>
<dbReference type="EMBL" id="JAJFAZ020000006">
    <property type="protein sequence ID" value="KAI5324826.1"/>
    <property type="molecule type" value="Genomic_DNA"/>
</dbReference>
<sequence length="214" mass="24621">MMRWRWHFLHSIINEREIGRSRGFGFGFGFGFVTFSNENAMREAIEDMKDQNFDGRNSTYFELWIRNFEILDLLAKFPPNSVKMKQPFCMQPWDSSPEIVKKLFKEMSLMVKYGLCPGTLKGELFRVLLEQGIHGLKVSELAKSHCRGGDEELGRGWYCHTRPLPDPLSSLPANHPIAKPLKHISSLNRSTQTPTAIFNFLDPEPQLTSKGDQD</sequence>
<dbReference type="Proteomes" id="UP001054821">
    <property type="component" value="Chromosome 6"/>
</dbReference>
<dbReference type="InterPro" id="IPR035979">
    <property type="entry name" value="RBD_domain_sf"/>
</dbReference>
<dbReference type="AlphaFoldDB" id="A0AAD4VIY6"/>
<dbReference type="SUPFAM" id="SSF54928">
    <property type="entry name" value="RNA-binding domain, RBD"/>
    <property type="match status" value="1"/>
</dbReference>
<name>A0AAD4VIY6_PRUDU</name>
<dbReference type="GO" id="GO:0003723">
    <property type="term" value="F:RNA binding"/>
    <property type="evidence" value="ECO:0007669"/>
    <property type="project" value="InterPro"/>
</dbReference>
<gene>
    <name evidence="2" type="ORF">L3X38_033899</name>
</gene>
<protein>
    <recommendedName>
        <fullName evidence="1">RRM domain-containing protein</fullName>
    </recommendedName>
</protein>
<dbReference type="Pfam" id="PF00076">
    <property type="entry name" value="RRM_1"/>
    <property type="match status" value="1"/>
</dbReference>
<keyword evidence="3" id="KW-1185">Reference proteome</keyword>
<dbReference type="GO" id="GO:0006357">
    <property type="term" value="P:regulation of transcription by RNA polymerase II"/>
    <property type="evidence" value="ECO:0007669"/>
    <property type="project" value="InterPro"/>
</dbReference>
<comment type="caution">
    <text evidence="2">The sequence shown here is derived from an EMBL/GenBank/DDBJ whole genome shotgun (WGS) entry which is preliminary data.</text>
</comment>
<organism evidence="2 3">
    <name type="scientific">Prunus dulcis</name>
    <name type="common">Almond</name>
    <name type="synonym">Amygdalus dulcis</name>
    <dbReference type="NCBI Taxonomy" id="3755"/>
    <lineage>
        <taxon>Eukaryota</taxon>
        <taxon>Viridiplantae</taxon>
        <taxon>Streptophyta</taxon>
        <taxon>Embryophyta</taxon>
        <taxon>Tracheophyta</taxon>
        <taxon>Spermatophyta</taxon>
        <taxon>Magnoliopsida</taxon>
        <taxon>eudicotyledons</taxon>
        <taxon>Gunneridae</taxon>
        <taxon>Pentapetalae</taxon>
        <taxon>rosids</taxon>
        <taxon>fabids</taxon>
        <taxon>Rosales</taxon>
        <taxon>Rosaceae</taxon>
        <taxon>Amygdaloideae</taxon>
        <taxon>Amygdaleae</taxon>
        <taxon>Prunus</taxon>
    </lineage>
</organism>
<feature type="domain" description="RRM" evidence="1">
    <location>
        <begin position="25"/>
        <end position="57"/>
    </location>
</feature>
<evidence type="ECO:0000313" key="3">
    <source>
        <dbReference type="Proteomes" id="UP001054821"/>
    </source>
</evidence>
<accession>A0AAD4VIY6</accession>
<dbReference type="InterPro" id="IPR000504">
    <property type="entry name" value="RRM_dom"/>
</dbReference>
<dbReference type="PANTHER" id="PTHR36968:SF8">
    <property type="entry name" value="HOMEOBOX-DDT DOMAIN PROTEIN RLT3 ISOFORM X1"/>
    <property type="match status" value="1"/>
</dbReference>
<reference evidence="2 3" key="1">
    <citation type="journal article" date="2022" name="G3 (Bethesda)">
        <title>Whole-genome sequence and methylome profiling of the almond [Prunus dulcis (Mill.) D.A. Webb] cultivar 'Nonpareil'.</title>
        <authorList>
            <person name="D'Amico-Willman K.M."/>
            <person name="Ouma W.Z."/>
            <person name="Meulia T."/>
            <person name="Sideli G.M."/>
            <person name="Gradziel T.M."/>
            <person name="Fresnedo-Ramirez J."/>
        </authorList>
    </citation>
    <scope>NUCLEOTIDE SEQUENCE [LARGE SCALE GENOMIC DNA]</scope>
    <source>
        <strain evidence="2">Clone GOH B32 T37-40</strain>
    </source>
</reference>
<evidence type="ECO:0000313" key="2">
    <source>
        <dbReference type="EMBL" id="KAI5324826.1"/>
    </source>
</evidence>
<dbReference type="Gene3D" id="3.30.70.330">
    <property type="match status" value="1"/>
</dbReference>
<dbReference type="PANTHER" id="PTHR36968">
    <property type="entry name" value="HOMEOBOX-DDT DOMAIN PROTEIN RLT2"/>
    <property type="match status" value="1"/>
</dbReference>
<proteinExistence type="predicted"/>
<dbReference type="InterPro" id="IPR044977">
    <property type="entry name" value="RLT1-3"/>
</dbReference>